<dbReference type="GeneID" id="14541821"/>
<reference evidence="2 3" key="1">
    <citation type="journal article" date="2012" name="PLoS ONE">
        <title>Sequence and analysis of the genome of the pathogenic yeast Candida orthopsilosis.</title>
        <authorList>
            <person name="Riccombeni A."/>
            <person name="Vidanes G."/>
            <person name="Proux-Wera E."/>
            <person name="Wolfe K.H."/>
            <person name="Butler G."/>
        </authorList>
    </citation>
    <scope>NUCLEOTIDE SEQUENCE [LARGE SCALE GENOMIC DNA]</scope>
    <source>
        <strain evidence="2 3">Co 90-125</strain>
    </source>
</reference>
<gene>
    <name evidence="2" type="ORF">CORT_0G03920</name>
</gene>
<proteinExistence type="predicted"/>
<dbReference type="AlphaFoldDB" id="H8XA92"/>
<dbReference type="PROSITE" id="PS50003">
    <property type="entry name" value="PH_DOMAIN"/>
    <property type="match status" value="1"/>
</dbReference>
<accession>H8XA92</accession>
<dbReference type="eggNOG" id="ENOG502RQ2Q">
    <property type="taxonomic scope" value="Eukaryota"/>
</dbReference>
<keyword evidence="3" id="KW-1185">Reference proteome</keyword>
<dbReference type="KEGG" id="cot:CORT_0G03920"/>
<dbReference type="Proteomes" id="UP000005018">
    <property type="component" value="Chromosome 7"/>
</dbReference>
<evidence type="ECO:0000259" key="1">
    <source>
        <dbReference type="PROSITE" id="PS50003"/>
    </source>
</evidence>
<evidence type="ECO:0000313" key="2">
    <source>
        <dbReference type="EMBL" id="CCG25069.1"/>
    </source>
</evidence>
<dbReference type="RefSeq" id="XP_003871194.1">
    <property type="nucleotide sequence ID" value="XM_003871145.1"/>
</dbReference>
<dbReference type="OrthoDB" id="4022079at2759"/>
<dbReference type="EMBL" id="HE681725">
    <property type="protein sequence ID" value="CCG25069.1"/>
    <property type="molecule type" value="Genomic_DNA"/>
</dbReference>
<evidence type="ECO:0000313" key="3">
    <source>
        <dbReference type="Proteomes" id="UP000005018"/>
    </source>
</evidence>
<feature type="domain" description="PH" evidence="1">
    <location>
        <begin position="1"/>
        <end position="22"/>
    </location>
</feature>
<name>H8XA92_CANO9</name>
<dbReference type="InterPro" id="IPR001849">
    <property type="entry name" value="PH_domain"/>
</dbReference>
<dbReference type="HOGENOM" id="CLU_857887_0_0_1"/>
<organism evidence="2 3">
    <name type="scientific">Candida orthopsilosis (strain 90-125)</name>
    <name type="common">Yeast</name>
    <dbReference type="NCBI Taxonomy" id="1136231"/>
    <lineage>
        <taxon>Eukaryota</taxon>
        <taxon>Fungi</taxon>
        <taxon>Dikarya</taxon>
        <taxon>Ascomycota</taxon>
        <taxon>Saccharomycotina</taxon>
        <taxon>Pichiomycetes</taxon>
        <taxon>Debaryomycetaceae</taxon>
        <taxon>Candida/Lodderomyces clade</taxon>
        <taxon>Candida</taxon>
    </lineage>
</organism>
<protein>
    <recommendedName>
        <fullName evidence="1">PH domain-containing protein</fullName>
    </recommendedName>
</protein>
<sequence>MNTESETIESKSWVDILREKASEDLGQLGTPRYHRPTLTESLQFILQVLDQGTALLNSRSITKLSNTFEVINSSSDYEIYSSYNELKTNTSLITVLLYLNYLLSRNVSSYYIDSLPNPISSRFKVFELPPLSKPEEFVTTPLDLLDESQKPENLYRLQLKVLELIDQYVARECQNLNIGSGPTQTKLILSFYELLLASILSTRICCKNYSQAKKSCIEQQTSAILNTALNLQYNAVNTSRLWVCLINYANDICYSDLRYINNFVELFESLLHQNGKVLKDDLVSSGLQFFVDTFKPDHAWFEIVVDSVADCTIESSKFKYLYSV</sequence>